<reference evidence="2 3" key="1">
    <citation type="journal article" date="2023" name="Microbiol. Resour. Announc.">
        <title>Complete Genome Sequence of Mycobacterium wuenschmanii, a novel Nontuberculous Mycobacterium Isolated from a captive population of Amazon Milk Frogs.</title>
        <authorList>
            <person name="Hicks J."/>
            <person name="Zeineldin M."/>
            <person name="Ward H."/>
            <person name="Wuenschmann A."/>
            <person name="Camp P."/>
            <person name="Farrell D."/>
            <person name="Lehman K."/>
            <person name="Thacker T."/>
            <person name="Cuthbert E."/>
        </authorList>
    </citation>
    <scope>NUCLEOTIDE SEQUENCE [LARGE SCALE GENOMIC DNA]</scope>
    <source>
        <strain evidence="2 3">Wuenschmanii</strain>
    </source>
</reference>
<gene>
    <name evidence="2" type="ORF">PT015_06020</name>
</gene>
<name>A0ABY8VZE8_9MYCO</name>
<evidence type="ECO:0000313" key="2">
    <source>
        <dbReference type="EMBL" id="WIM89025.1"/>
    </source>
</evidence>
<keyword evidence="1" id="KW-1133">Transmembrane helix</keyword>
<keyword evidence="1" id="KW-0812">Transmembrane</keyword>
<dbReference type="RefSeq" id="WP_285189574.1">
    <property type="nucleotide sequence ID" value="NZ_CP126981.1"/>
</dbReference>
<organism evidence="2 3">
    <name type="scientific">Candidatus Mycobacterium wuenschmannii</name>
    <dbReference type="NCBI Taxonomy" id="3027808"/>
    <lineage>
        <taxon>Bacteria</taxon>
        <taxon>Bacillati</taxon>
        <taxon>Actinomycetota</taxon>
        <taxon>Actinomycetes</taxon>
        <taxon>Mycobacteriales</taxon>
        <taxon>Mycobacteriaceae</taxon>
        <taxon>Mycobacterium</taxon>
    </lineage>
</organism>
<keyword evidence="3" id="KW-1185">Reference proteome</keyword>
<evidence type="ECO:0008006" key="4">
    <source>
        <dbReference type="Google" id="ProtNLM"/>
    </source>
</evidence>
<proteinExistence type="predicted"/>
<dbReference type="Proteomes" id="UP001236585">
    <property type="component" value="Chromosome"/>
</dbReference>
<feature type="transmembrane region" description="Helical" evidence="1">
    <location>
        <begin position="17"/>
        <end position="36"/>
    </location>
</feature>
<evidence type="ECO:0000313" key="3">
    <source>
        <dbReference type="Proteomes" id="UP001236585"/>
    </source>
</evidence>
<protein>
    <recommendedName>
        <fullName evidence="4">Lipoprotein LppJ</fullName>
    </recommendedName>
</protein>
<dbReference type="EMBL" id="CP126981">
    <property type="protein sequence ID" value="WIM89025.1"/>
    <property type="molecule type" value="Genomic_DNA"/>
</dbReference>
<accession>A0ABY8VZE8</accession>
<keyword evidence="1" id="KW-0472">Membrane</keyword>
<sequence length="191" mass="20677">MTGDEAPSGLRSTAARAMILVVSVTSLIAGGTYVAIDRLHSSANDAVEHPGPAATDEQTQSEVVAHARDIVATTGLRQPIAGYLLMSCRNRDDPPYQGAVYLDFQLPTELSAEQYFRGVSAALVARGWREGLPPNQHLFGRNLSKDGVNAILYPDNDTPAHGVARIYGQCHDMSDHRGARAEWTDVTNRLH</sequence>
<evidence type="ECO:0000256" key="1">
    <source>
        <dbReference type="SAM" id="Phobius"/>
    </source>
</evidence>